<accession>A0A090NK44</accession>
<organism evidence="1 2">
    <name type="scientific">Shigella dysenteriae WRSd3</name>
    <dbReference type="NCBI Taxonomy" id="1401327"/>
    <lineage>
        <taxon>Bacteria</taxon>
        <taxon>Pseudomonadati</taxon>
        <taxon>Pseudomonadota</taxon>
        <taxon>Gammaproteobacteria</taxon>
        <taxon>Enterobacterales</taxon>
        <taxon>Enterobacteriaceae</taxon>
        <taxon>Shigella</taxon>
    </lineage>
</organism>
<dbReference type="SUPFAM" id="SSF55874">
    <property type="entry name" value="ATPase domain of HSP90 chaperone/DNA topoisomerase II/histidine kinase"/>
    <property type="match status" value="1"/>
</dbReference>
<proteinExistence type="predicted"/>
<reference evidence="1 2" key="1">
    <citation type="submission" date="2013-10" db="EMBL/GenBank/DDBJ databases">
        <title>Draft genomes and the virulence plasmids of Sd1617 vaccine constructs: WRSd3 and WRSd5.</title>
        <authorList>
            <person name="Aksomboon Vongsawan A."/>
            <person name="Venkatesan M.M."/>
            <person name="Vaisvil B."/>
            <person name="Emel G."/>
            <person name="Kepatral V."/>
            <person name="Sethabutr O."/>
            <person name="Serichantalergs O."/>
            <person name="Mason C."/>
        </authorList>
    </citation>
    <scope>NUCLEOTIDE SEQUENCE [LARGE SCALE GENOMIC DNA]</scope>
    <source>
        <strain evidence="1 2">WRSd3</strain>
    </source>
</reference>
<dbReference type="Proteomes" id="UP000017944">
    <property type="component" value="Unassembled WGS sequence"/>
</dbReference>
<name>A0A090NK44_SHIDY</name>
<comment type="caution">
    <text evidence="1">The sequence shown here is derived from an EMBL/GenBank/DDBJ whole genome shotgun (WGS) entry which is preliminary data.</text>
</comment>
<sequence length="39" mass="4333">MDVHGGTITAFNRPEGGACFRVTLPQQTAPELEEFHEDM</sequence>
<dbReference type="GO" id="GO:0004673">
    <property type="term" value="F:protein histidine kinase activity"/>
    <property type="evidence" value="ECO:0007669"/>
    <property type="project" value="UniProtKB-EC"/>
</dbReference>
<dbReference type="PATRIC" id="fig|1401327.3.peg.1127"/>
<dbReference type="AlphaFoldDB" id="A0A090NK44"/>
<gene>
    <name evidence="1" type="ORF">WRSd3_01222</name>
</gene>
<dbReference type="EMBL" id="AXUT01000086">
    <property type="protein sequence ID" value="ESU80790.1"/>
    <property type="molecule type" value="Genomic_DNA"/>
</dbReference>
<evidence type="ECO:0000313" key="2">
    <source>
        <dbReference type="Proteomes" id="UP000017944"/>
    </source>
</evidence>
<keyword evidence="1" id="KW-0808">Transferase</keyword>
<dbReference type="InterPro" id="IPR036890">
    <property type="entry name" value="HATPase_C_sf"/>
</dbReference>
<dbReference type="EC" id="2.7.13.3" evidence="1"/>
<protein>
    <submittedName>
        <fullName evidence="1">Sensor protein kdpD</fullName>
        <ecNumber evidence="1">2.7.13.3</ecNumber>
    </submittedName>
</protein>
<evidence type="ECO:0000313" key="1">
    <source>
        <dbReference type="EMBL" id="ESU80790.1"/>
    </source>
</evidence>